<keyword evidence="9" id="KW-1185">Reference proteome</keyword>
<dbReference type="InterPro" id="IPR006549">
    <property type="entry name" value="HAD-SF_hydro_IIIA"/>
</dbReference>
<dbReference type="PIRSF" id="PIRSF004682">
    <property type="entry name" value="GmhB"/>
    <property type="match status" value="1"/>
</dbReference>
<dbReference type="SUPFAM" id="SSF56784">
    <property type="entry name" value="HAD-like"/>
    <property type="match status" value="1"/>
</dbReference>
<keyword evidence="5 7" id="KW-0119">Carbohydrate metabolism</keyword>
<dbReference type="NCBIfam" id="TIGR01656">
    <property type="entry name" value="Histidinol-ppas"/>
    <property type="match status" value="1"/>
</dbReference>
<dbReference type="InterPro" id="IPR004446">
    <property type="entry name" value="Heptose_bisP_phosphatase"/>
</dbReference>
<dbReference type="InterPro" id="IPR036412">
    <property type="entry name" value="HAD-like_sf"/>
</dbReference>
<dbReference type="EMBL" id="BAABLD010000008">
    <property type="protein sequence ID" value="GAA5167330.1"/>
    <property type="molecule type" value="Genomic_DNA"/>
</dbReference>
<evidence type="ECO:0000256" key="6">
    <source>
        <dbReference type="ARBA" id="ARBA00031828"/>
    </source>
</evidence>
<sequence length="184" mass="19709">MKLIILDRDGVINEDSAQFIKSPEEWRPIPGSLEAIARLDQAGYRVVVATNQSGVGRGLFDMDTLNAINDKMVRAVAQAGGRIDAIFFCPHPADSTCDCRKPKPGMFLQIAERFGVELTGMPTVGDSLRDLQAGVAVGCTPYLVLSGKGTKTAVDPDLPAGTKVFPDLAHVVDHLLARKPAIPN</sequence>
<protein>
    <recommendedName>
        <fullName evidence="6 7">D,D-heptose 1,7-bisphosphate phosphatase</fullName>
        <ecNumber evidence="7">3.1.3.-</ecNumber>
    </recommendedName>
</protein>
<comment type="similarity">
    <text evidence="7">Belongs to the gmhB family.</text>
</comment>
<dbReference type="NCBIfam" id="NF006506">
    <property type="entry name" value="PRK08942.1"/>
    <property type="match status" value="1"/>
</dbReference>
<evidence type="ECO:0000256" key="4">
    <source>
        <dbReference type="ARBA" id="ARBA00022801"/>
    </source>
</evidence>
<gene>
    <name evidence="8" type="primary">gmhB</name>
    <name evidence="8" type="ORF">GCM10025770_25810</name>
</gene>
<organism evidence="8 9">
    <name type="scientific">Viridibacterium curvum</name>
    <dbReference type="NCBI Taxonomy" id="1101404"/>
    <lineage>
        <taxon>Bacteria</taxon>
        <taxon>Pseudomonadati</taxon>
        <taxon>Pseudomonadota</taxon>
        <taxon>Betaproteobacteria</taxon>
        <taxon>Rhodocyclales</taxon>
        <taxon>Rhodocyclaceae</taxon>
        <taxon>Viridibacterium</taxon>
    </lineage>
</organism>
<dbReference type="RefSeq" id="WP_345533396.1">
    <property type="nucleotide sequence ID" value="NZ_BAABLD010000008.1"/>
</dbReference>
<evidence type="ECO:0000313" key="9">
    <source>
        <dbReference type="Proteomes" id="UP001500547"/>
    </source>
</evidence>
<dbReference type="EC" id="3.1.3.-" evidence="7"/>
<evidence type="ECO:0000256" key="3">
    <source>
        <dbReference type="ARBA" id="ARBA00022723"/>
    </source>
</evidence>
<name>A0ABP9QTR1_9RHOO</name>
<comment type="caution">
    <text evidence="8">The sequence shown here is derived from an EMBL/GenBank/DDBJ whole genome shotgun (WGS) entry which is preliminary data.</text>
</comment>
<keyword evidence="2 7" id="KW-0963">Cytoplasm</keyword>
<dbReference type="NCBIfam" id="TIGR01662">
    <property type="entry name" value="HAD-SF-IIIA"/>
    <property type="match status" value="1"/>
</dbReference>
<dbReference type="InterPro" id="IPR023214">
    <property type="entry name" value="HAD_sf"/>
</dbReference>
<dbReference type="PANTHER" id="PTHR42891">
    <property type="entry name" value="D-GLYCERO-BETA-D-MANNO-HEPTOSE-1,7-BISPHOSPHATE 7-PHOSPHATASE"/>
    <property type="match status" value="1"/>
</dbReference>
<reference evidence="9" key="1">
    <citation type="journal article" date="2019" name="Int. J. Syst. Evol. Microbiol.">
        <title>The Global Catalogue of Microorganisms (GCM) 10K type strain sequencing project: providing services to taxonomists for standard genome sequencing and annotation.</title>
        <authorList>
            <consortium name="The Broad Institute Genomics Platform"/>
            <consortium name="The Broad Institute Genome Sequencing Center for Infectious Disease"/>
            <person name="Wu L."/>
            <person name="Ma J."/>
        </authorList>
    </citation>
    <scope>NUCLEOTIDE SEQUENCE [LARGE SCALE GENOMIC DNA]</scope>
    <source>
        <strain evidence="9">JCM 18715</strain>
    </source>
</reference>
<comment type="subcellular location">
    <subcellularLocation>
        <location evidence="1 7">Cytoplasm</location>
    </subcellularLocation>
</comment>
<evidence type="ECO:0000256" key="2">
    <source>
        <dbReference type="ARBA" id="ARBA00022490"/>
    </source>
</evidence>
<keyword evidence="3" id="KW-0479">Metal-binding</keyword>
<accession>A0ABP9QTR1</accession>
<evidence type="ECO:0000256" key="5">
    <source>
        <dbReference type="ARBA" id="ARBA00023277"/>
    </source>
</evidence>
<proteinExistence type="inferred from homology"/>
<dbReference type="InterPro" id="IPR006543">
    <property type="entry name" value="Histidinol-phos"/>
</dbReference>
<evidence type="ECO:0000313" key="8">
    <source>
        <dbReference type="EMBL" id="GAA5167330.1"/>
    </source>
</evidence>
<evidence type="ECO:0000256" key="7">
    <source>
        <dbReference type="PIRNR" id="PIRNR004682"/>
    </source>
</evidence>
<dbReference type="Pfam" id="PF13242">
    <property type="entry name" value="Hydrolase_like"/>
    <property type="match status" value="1"/>
</dbReference>
<dbReference type="CDD" id="cd07503">
    <property type="entry name" value="HAD_HisB-N"/>
    <property type="match status" value="1"/>
</dbReference>
<dbReference type="Gene3D" id="3.40.50.1000">
    <property type="entry name" value="HAD superfamily/HAD-like"/>
    <property type="match status" value="1"/>
</dbReference>
<dbReference type="PANTHER" id="PTHR42891:SF1">
    <property type="entry name" value="D-GLYCERO-BETA-D-MANNO-HEPTOSE-1,7-BISPHOSPHATE 7-PHOSPHATASE"/>
    <property type="match status" value="1"/>
</dbReference>
<dbReference type="Proteomes" id="UP001500547">
    <property type="component" value="Unassembled WGS sequence"/>
</dbReference>
<keyword evidence="4 7" id="KW-0378">Hydrolase</keyword>
<evidence type="ECO:0000256" key="1">
    <source>
        <dbReference type="ARBA" id="ARBA00004496"/>
    </source>
</evidence>